<protein>
    <submittedName>
        <fullName evidence="2">Membrane protein</fullName>
    </submittedName>
</protein>
<dbReference type="RefSeq" id="WP_146937185.1">
    <property type="nucleotide sequence ID" value="NZ_BJXW01000013.1"/>
</dbReference>
<keyword evidence="3" id="KW-1185">Reference proteome</keyword>
<dbReference type="EMBL" id="BJXW01000013">
    <property type="protein sequence ID" value="GEN31211.1"/>
    <property type="molecule type" value="Genomic_DNA"/>
</dbReference>
<feature type="transmembrane region" description="Helical" evidence="1">
    <location>
        <begin position="277"/>
        <end position="300"/>
    </location>
</feature>
<feature type="transmembrane region" description="Helical" evidence="1">
    <location>
        <begin position="212"/>
        <end position="233"/>
    </location>
</feature>
<gene>
    <name evidence="2" type="ORF">CQU01_14490</name>
</gene>
<feature type="transmembrane region" description="Helical" evidence="1">
    <location>
        <begin position="168"/>
        <end position="192"/>
    </location>
</feature>
<dbReference type="AlphaFoldDB" id="A0A511UZL7"/>
<evidence type="ECO:0000313" key="3">
    <source>
        <dbReference type="Proteomes" id="UP000321491"/>
    </source>
</evidence>
<dbReference type="Pfam" id="PF09991">
    <property type="entry name" value="DUF2232"/>
    <property type="match status" value="1"/>
</dbReference>
<evidence type="ECO:0000313" key="2">
    <source>
        <dbReference type="EMBL" id="GEN31211.1"/>
    </source>
</evidence>
<organism evidence="2 3">
    <name type="scientific">Cerasibacillus quisquiliarum</name>
    <dbReference type="NCBI Taxonomy" id="227865"/>
    <lineage>
        <taxon>Bacteria</taxon>
        <taxon>Bacillati</taxon>
        <taxon>Bacillota</taxon>
        <taxon>Bacilli</taxon>
        <taxon>Bacillales</taxon>
        <taxon>Bacillaceae</taxon>
        <taxon>Cerasibacillus</taxon>
    </lineage>
</organism>
<keyword evidence="1" id="KW-0472">Membrane</keyword>
<accession>A0A511UZL7</accession>
<name>A0A511UZL7_9BACI</name>
<feature type="transmembrane region" description="Helical" evidence="1">
    <location>
        <begin position="100"/>
        <end position="119"/>
    </location>
</feature>
<reference evidence="2 3" key="1">
    <citation type="submission" date="2019-07" db="EMBL/GenBank/DDBJ databases">
        <title>Whole genome shotgun sequence of Cerasibacillus quisquiliarum NBRC 102429.</title>
        <authorList>
            <person name="Hosoyama A."/>
            <person name="Uohara A."/>
            <person name="Ohji S."/>
            <person name="Ichikawa N."/>
        </authorList>
    </citation>
    <scope>NUCLEOTIDE SEQUENCE [LARGE SCALE GENOMIC DNA]</scope>
    <source>
        <strain evidence="2 3">NBRC 102429</strain>
    </source>
</reference>
<keyword evidence="1" id="KW-0812">Transmembrane</keyword>
<proteinExistence type="predicted"/>
<feature type="transmembrane region" description="Helical" evidence="1">
    <location>
        <begin position="55"/>
        <end position="80"/>
    </location>
</feature>
<sequence>MNQSKQLTDGVLMAGVFIVLVLIAAFIPFVSLIASVLLPIPFIIYAYRYNWRPSLLLLVVISLLTILFATFISLPLAIIPGLGGMMIGIAMHQQLTPYETWARGTVGFIFGFLFTYVFTQFVMDINLMQVYEQMIQQSFDQTKHFFKQFSMGTDVDEQMKLFEKQLPLIMNLFPMLLVIGALFMAFLSQWIGYKVINLLEKKTFRFPPFRQLSFPVTIIWLYFIAMLISFMNLDPEGYVAISTQNVMNLLGFFMTIQGVSFIFFFAYKKKISKTLPIIVTIFIVLLSPFLIPLVRILGIIDLGFRLRERIDVKI</sequence>
<keyword evidence="1" id="KW-1133">Transmembrane helix</keyword>
<dbReference type="OrthoDB" id="2987886at2"/>
<dbReference type="InterPro" id="IPR018710">
    <property type="entry name" value="DUF2232"/>
</dbReference>
<evidence type="ECO:0000256" key="1">
    <source>
        <dbReference type="SAM" id="Phobius"/>
    </source>
</evidence>
<dbReference type="PANTHER" id="PTHR41324:SF1">
    <property type="entry name" value="DUF2232 DOMAIN-CONTAINING PROTEIN"/>
    <property type="match status" value="1"/>
</dbReference>
<comment type="caution">
    <text evidence="2">The sequence shown here is derived from an EMBL/GenBank/DDBJ whole genome shotgun (WGS) entry which is preliminary data.</text>
</comment>
<feature type="transmembrane region" description="Helical" evidence="1">
    <location>
        <begin position="12"/>
        <end position="43"/>
    </location>
</feature>
<dbReference type="PANTHER" id="PTHR41324">
    <property type="entry name" value="MEMBRANE PROTEIN-RELATED"/>
    <property type="match status" value="1"/>
</dbReference>
<feature type="transmembrane region" description="Helical" evidence="1">
    <location>
        <begin position="245"/>
        <end position="265"/>
    </location>
</feature>
<dbReference type="Proteomes" id="UP000321491">
    <property type="component" value="Unassembled WGS sequence"/>
</dbReference>